<dbReference type="RefSeq" id="XP_041228392.1">
    <property type="nucleotide sequence ID" value="XM_041374792.1"/>
</dbReference>
<evidence type="ECO:0000313" key="2">
    <source>
        <dbReference type="Proteomes" id="UP001195769"/>
    </source>
</evidence>
<dbReference type="EMBL" id="JABBWK010000015">
    <property type="protein sequence ID" value="KAG1902817.1"/>
    <property type="molecule type" value="Genomic_DNA"/>
</dbReference>
<dbReference type="Pfam" id="PF18759">
    <property type="entry name" value="Plavaka"/>
    <property type="match status" value="1"/>
</dbReference>
<proteinExistence type="predicted"/>
<name>A0AAD4HNC0_9AGAM</name>
<dbReference type="GeneID" id="64669090"/>
<protein>
    <submittedName>
        <fullName evidence="1">Uncharacterized protein</fullName>
    </submittedName>
</protein>
<dbReference type="InterPro" id="IPR041078">
    <property type="entry name" value="Plavaka"/>
</dbReference>
<sequence length="232" mass="26173">MLIKEPRFLGILFASQKDWEVAHWLMRTNLSMSEIDEYLNLDSVSKTVSASLARNYSLQQVEMLPSGPHWKYEDVVTDCPMKRPLCLFYRNVIGCLQSLLSDPQLADCIDFNCWKVYESADRLSRVYNSFMMGNHSWYLQCQIPQSASLLGVILSLDKKKVTNISGNQYAHPVLISLANITSSSCAKASLHAYLFVTVETHASHGVIWQFSPRSIQHELAAPLCVLSTAIPI</sequence>
<comment type="caution">
    <text evidence="1">The sequence shown here is derived from an EMBL/GenBank/DDBJ whole genome shotgun (WGS) entry which is preliminary data.</text>
</comment>
<gene>
    <name evidence="1" type="ORF">F5891DRAFT_948227</name>
</gene>
<keyword evidence="2" id="KW-1185">Reference proteome</keyword>
<dbReference type="Proteomes" id="UP001195769">
    <property type="component" value="Unassembled WGS sequence"/>
</dbReference>
<evidence type="ECO:0000313" key="1">
    <source>
        <dbReference type="EMBL" id="KAG1902817.1"/>
    </source>
</evidence>
<accession>A0AAD4HNC0</accession>
<reference evidence="1" key="1">
    <citation type="journal article" date="2020" name="New Phytol.">
        <title>Comparative genomics reveals dynamic genome evolution in host specialist ectomycorrhizal fungi.</title>
        <authorList>
            <person name="Lofgren L.A."/>
            <person name="Nguyen N.H."/>
            <person name="Vilgalys R."/>
            <person name="Ruytinx J."/>
            <person name="Liao H.L."/>
            <person name="Branco S."/>
            <person name="Kuo A."/>
            <person name="LaButti K."/>
            <person name="Lipzen A."/>
            <person name="Andreopoulos W."/>
            <person name="Pangilinan J."/>
            <person name="Riley R."/>
            <person name="Hundley H."/>
            <person name="Na H."/>
            <person name="Barry K."/>
            <person name="Grigoriev I.V."/>
            <person name="Stajich J.E."/>
            <person name="Kennedy P.G."/>
        </authorList>
    </citation>
    <scope>NUCLEOTIDE SEQUENCE</scope>
    <source>
        <strain evidence="1">FC203</strain>
    </source>
</reference>
<dbReference type="AlphaFoldDB" id="A0AAD4HNC0"/>
<organism evidence="1 2">
    <name type="scientific">Suillus fuscotomentosus</name>
    <dbReference type="NCBI Taxonomy" id="1912939"/>
    <lineage>
        <taxon>Eukaryota</taxon>
        <taxon>Fungi</taxon>
        <taxon>Dikarya</taxon>
        <taxon>Basidiomycota</taxon>
        <taxon>Agaricomycotina</taxon>
        <taxon>Agaricomycetes</taxon>
        <taxon>Agaricomycetidae</taxon>
        <taxon>Boletales</taxon>
        <taxon>Suillineae</taxon>
        <taxon>Suillaceae</taxon>
        <taxon>Suillus</taxon>
    </lineage>
</organism>